<dbReference type="PANTHER" id="PTHR43833">
    <property type="entry name" value="POTASSIUM CHANNEL PROTEIN 2-RELATED-RELATED"/>
    <property type="match status" value="1"/>
</dbReference>
<dbReference type="NCBIfam" id="NF007039">
    <property type="entry name" value="PRK09496.3-2"/>
    <property type="match status" value="1"/>
</dbReference>
<evidence type="ECO:0000256" key="2">
    <source>
        <dbReference type="ARBA" id="ARBA00022448"/>
    </source>
</evidence>
<organism evidence="9 10">
    <name type="scientific">Mesonia mobilis</name>
    <dbReference type="NCBI Taxonomy" id="369791"/>
    <lineage>
        <taxon>Bacteria</taxon>
        <taxon>Pseudomonadati</taxon>
        <taxon>Bacteroidota</taxon>
        <taxon>Flavobacteriia</taxon>
        <taxon>Flavobacteriales</taxon>
        <taxon>Flavobacteriaceae</taxon>
        <taxon>Mesonia</taxon>
    </lineage>
</organism>
<dbReference type="InterPro" id="IPR036291">
    <property type="entry name" value="NAD(P)-bd_dom_sf"/>
</dbReference>
<sequence>MLLSEKFHVYMKIIIAGAGEVGFHLAKLLSFESQDITLIDTDKYNLEYADTHLDIRTIKGDATSIKVLNDAQINGVDLVISVTSSETTNITVCVLAKQLGAKRTVARISNTEFLENKDEIGFKRFGIDELISPEALAAKEIKLLLDQSAFNDTFQFEDGALTMVGFKLSRNASFVRKSVKEAAEIFPEVHFVPIAIQRFSTQYTLIPRGDTQFREGDQVYFITTQDGVEELFKLTGKVKQDIKNIMILGGSKIGRRTAKDLSESKFNVKLIEHDKEKAFDLADELPKVLVINGDGRNVELLEEENIHDMDAFIALTGNSETNIMSSLVAKSKTVRKTIALVENMDYFQLSHSIGINTLINKKLLAANNIFRYVRKGEVVAMTKLNNMNAELLEFIVNPSSKVCNKKIKNIDFPRSSIIGGVIRNGKGLITLGDFRIQEGDRVVVCCLPRSIKKVEKLFL</sequence>
<dbReference type="PRINTS" id="PR00335">
    <property type="entry name" value="KUPTAKETRKA"/>
</dbReference>
<dbReference type="PROSITE" id="PS51201">
    <property type="entry name" value="RCK_N"/>
    <property type="match status" value="2"/>
</dbReference>
<dbReference type="SUPFAM" id="SSF51735">
    <property type="entry name" value="NAD(P)-binding Rossmann-fold domains"/>
    <property type="match status" value="2"/>
</dbReference>
<accession>A0ABQ3BJK3</accession>
<dbReference type="NCBIfam" id="NF007031">
    <property type="entry name" value="PRK09496.1-2"/>
    <property type="match status" value="1"/>
</dbReference>
<name>A0ABQ3BJK3_9FLAO</name>
<feature type="domain" description="RCK C-terminal" evidence="8">
    <location>
        <begin position="379"/>
        <end position="459"/>
    </location>
</feature>
<dbReference type="PROSITE" id="PS51202">
    <property type="entry name" value="RCK_C"/>
    <property type="match status" value="2"/>
</dbReference>
<dbReference type="InterPro" id="IPR003148">
    <property type="entry name" value="RCK_N"/>
</dbReference>
<keyword evidence="5" id="KW-0520">NAD</keyword>
<feature type="domain" description="RCK C-terminal" evidence="8">
    <location>
        <begin position="151"/>
        <end position="237"/>
    </location>
</feature>
<evidence type="ECO:0000259" key="8">
    <source>
        <dbReference type="PROSITE" id="PS51202"/>
    </source>
</evidence>
<dbReference type="InterPro" id="IPR036721">
    <property type="entry name" value="RCK_C_sf"/>
</dbReference>
<evidence type="ECO:0000259" key="7">
    <source>
        <dbReference type="PROSITE" id="PS51201"/>
    </source>
</evidence>
<comment type="caution">
    <text evidence="9">The sequence shown here is derived from an EMBL/GenBank/DDBJ whole genome shotgun (WGS) entry which is preliminary data.</text>
</comment>
<keyword evidence="6" id="KW-0406">Ion transport</keyword>
<gene>
    <name evidence="9" type="ORF">GCM10008088_05500</name>
</gene>
<dbReference type="NCBIfam" id="NF007041">
    <property type="entry name" value="PRK09496.3-4"/>
    <property type="match status" value="1"/>
</dbReference>
<evidence type="ECO:0000256" key="4">
    <source>
        <dbReference type="ARBA" id="ARBA00022958"/>
    </source>
</evidence>
<evidence type="ECO:0000256" key="3">
    <source>
        <dbReference type="ARBA" id="ARBA00022538"/>
    </source>
</evidence>
<dbReference type="Gene3D" id="3.30.70.1450">
    <property type="entry name" value="Regulator of K+ conductance, C-terminal domain"/>
    <property type="match status" value="2"/>
</dbReference>
<protein>
    <recommendedName>
        <fullName evidence="1">Trk system potassium uptake protein TrkA</fullName>
    </recommendedName>
</protein>
<evidence type="ECO:0000256" key="5">
    <source>
        <dbReference type="ARBA" id="ARBA00023027"/>
    </source>
</evidence>
<dbReference type="PANTHER" id="PTHR43833:SF5">
    <property type="entry name" value="TRK SYSTEM POTASSIUM UPTAKE PROTEIN TRKA"/>
    <property type="match status" value="1"/>
</dbReference>
<evidence type="ECO:0000313" key="10">
    <source>
        <dbReference type="Proteomes" id="UP000615593"/>
    </source>
</evidence>
<dbReference type="Pfam" id="PF02254">
    <property type="entry name" value="TrkA_N"/>
    <property type="match status" value="2"/>
</dbReference>
<evidence type="ECO:0000256" key="6">
    <source>
        <dbReference type="ARBA" id="ARBA00023065"/>
    </source>
</evidence>
<proteinExistence type="predicted"/>
<feature type="domain" description="RCK N-terminal" evidence="7">
    <location>
        <begin position="242"/>
        <end position="359"/>
    </location>
</feature>
<dbReference type="Proteomes" id="UP000615593">
    <property type="component" value="Unassembled WGS sequence"/>
</dbReference>
<keyword evidence="3" id="KW-0633">Potassium transport</keyword>
<dbReference type="InterPro" id="IPR050721">
    <property type="entry name" value="Trk_Ktr_HKT_K-transport"/>
</dbReference>
<keyword evidence="10" id="KW-1185">Reference proteome</keyword>
<reference evidence="10" key="1">
    <citation type="journal article" date="2019" name="Int. J. Syst. Evol. Microbiol.">
        <title>The Global Catalogue of Microorganisms (GCM) 10K type strain sequencing project: providing services to taxonomists for standard genome sequencing and annotation.</title>
        <authorList>
            <consortium name="The Broad Institute Genomics Platform"/>
            <consortium name="The Broad Institute Genome Sequencing Center for Infectious Disease"/>
            <person name="Wu L."/>
            <person name="Ma J."/>
        </authorList>
    </citation>
    <scope>NUCLEOTIDE SEQUENCE [LARGE SCALE GENOMIC DNA]</scope>
    <source>
        <strain evidence="10">KCTC 12708</strain>
    </source>
</reference>
<evidence type="ECO:0000256" key="1">
    <source>
        <dbReference type="ARBA" id="ARBA00017378"/>
    </source>
</evidence>
<evidence type="ECO:0000313" key="9">
    <source>
        <dbReference type="EMBL" id="GGZ46936.1"/>
    </source>
</evidence>
<dbReference type="SUPFAM" id="SSF116726">
    <property type="entry name" value="TrkA C-terminal domain-like"/>
    <property type="match status" value="2"/>
</dbReference>
<dbReference type="InterPro" id="IPR006037">
    <property type="entry name" value="RCK_C"/>
</dbReference>
<keyword evidence="4" id="KW-0630">Potassium</keyword>
<dbReference type="NCBIfam" id="NF007038">
    <property type="entry name" value="PRK09496.2-6"/>
    <property type="match status" value="1"/>
</dbReference>
<dbReference type="Gene3D" id="3.40.50.720">
    <property type="entry name" value="NAD(P)-binding Rossmann-like Domain"/>
    <property type="match status" value="2"/>
</dbReference>
<keyword evidence="2" id="KW-0813">Transport</keyword>
<feature type="domain" description="RCK N-terminal" evidence="7">
    <location>
        <begin position="10"/>
        <end position="131"/>
    </location>
</feature>
<dbReference type="Pfam" id="PF02080">
    <property type="entry name" value="TrkA_C"/>
    <property type="match status" value="2"/>
</dbReference>
<dbReference type="NCBIfam" id="NF007032">
    <property type="entry name" value="PRK09496.1-4"/>
    <property type="match status" value="1"/>
</dbReference>
<dbReference type="EMBL" id="BMWY01000001">
    <property type="protein sequence ID" value="GGZ46936.1"/>
    <property type="molecule type" value="Genomic_DNA"/>
</dbReference>
<dbReference type="InterPro" id="IPR006036">
    <property type="entry name" value="K_uptake_TrkA"/>
</dbReference>